<dbReference type="PANTHER" id="PTHR43820:SF4">
    <property type="entry name" value="HIGH-AFFINITY BRANCHED-CHAIN AMINO ACID TRANSPORT ATP-BINDING PROTEIN LIVF"/>
    <property type="match status" value="1"/>
</dbReference>
<keyword evidence="2" id="KW-0813">Transport</keyword>
<dbReference type="InterPro" id="IPR003593">
    <property type="entry name" value="AAA+_ATPase"/>
</dbReference>
<evidence type="ECO:0000313" key="8">
    <source>
        <dbReference type="Proteomes" id="UP000248544"/>
    </source>
</evidence>
<comment type="similarity">
    <text evidence="1">Belongs to the ABC transporter superfamily.</text>
</comment>
<evidence type="ECO:0000256" key="4">
    <source>
        <dbReference type="ARBA" id="ARBA00022840"/>
    </source>
</evidence>
<dbReference type="InterPro" id="IPR052156">
    <property type="entry name" value="BCAA_Transport_ATP-bd_LivF"/>
</dbReference>
<dbReference type="GO" id="GO:0015658">
    <property type="term" value="F:branched-chain amino acid transmembrane transporter activity"/>
    <property type="evidence" value="ECO:0007669"/>
    <property type="project" value="TreeGrafter"/>
</dbReference>
<evidence type="ECO:0000256" key="3">
    <source>
        <dbReference type="ARBA" id="ARBA00022741"/>
    </source>
</evidence>
<dbReference type="PROSITE" id="PS00211">
    <property type="entry name" value="ABC_TRANSPORTER_1"/>
    <property type="match status" value="1"/>
</dbReference>
<dbReference type="CDD" id="cd03224">
    <property type="entry name" value="ABC_TM1139_LivF_branched"/>
    <property type="match status" value="1"/>
</dbReference>
<dbReference type="GO" id="GO:0016887">
    <property type="term" value="F:ATP hydrolysis activity"/>
    <property type="evidence" value="ECO:0007669"/>
    <property type="project" value="InterPro"/>
</dbReference>
<sequence length="267" mass="28322">MTGRGTDEPLLSVRGLGVRYGDAVTALRDVSVDVPQGGIVAVLGSNGAGKSTLLRAISGVLTRQAGRMTGGEIRFAGERIDGVGAERRVKSGIVQVPEGRRVFAHLTVQENLRAGRYGNPKGKRPGDLERVYDLFPVLGERRSQAAGLLSGGEQQMLAIGRALMAEPRLLLLDEPSLGLAPKIIDRIVDLLREIHGQGTAMLVVEQNAAVALELADHAYVLSVGEVAIEGAAERLRGDDRVRRLYLGGEPDEEIAATIPGDVRGGMP</sequence>
<evidence type="ECO:0000313" key="7">
    <source>
        <dbReference type="EMBL" id="PZG55681.1"/>
    </source>
</evidence>
<feature type="domain" description="ABC transporter" evidence="6">
    <location>
        <begin position="11"/>
        <end position="248"/>
    </location>
</feature>
<dbReference type="Pfam" id="PF00005">
    <property type="entry name" value="ABC_tran"/>
    <property type="match status" value="1"/>
</dbReference>
<protein>
    <submittedName>
        <fullName evidence="7">ABC transporter ATP-binding protein</fullName>
    </submittedName>
</protein>
<keyword evidence="3" id="KW-0547">Nucleotide-binding</keyword>
<evidence type="ECO:0000256" key="2">
    <source>
        <dbReference type="ARBA" id="ARBA00022448"/>
    </source>
</evidence>
<dbReference type="InterPro" id="IPR017871">
    <property type="entry name" value="ABC_transporter-like_CS"/>
</dbReference>
<evidence type="ECO:0000259" key="6">
    <source>
        <dbReference type="PROSITE" id="PS50893"/>
    </source>
</evidence>
<dbReference type="Gene3D" id="3.40.50.300">
    <property type="entry name" value="P-loop containing nucleotide triphosphate hydrolases"/>
    <property type="match status" value="1"/>
</dbReference>
<dbReference type="SUPFAM" id="SSF52540">
    <property type="entry name" value="P-loop containing nucleoside triphosphate hydrolases"/>
    <property type="match status" value="1"/>
</dbReference>
<dbReference type="RefSeq" id="WP_111165521.1">
    <property type="nucleotide sequence ID" value="NZ_POUA01000012.1"/>
</dbReference>
<dbReference type="Proteomes" id="UP000248544">
    <property type="component" value="Unassembled WGS sequence"/>
</dbReference>
<proteinExistence type="inferred from homology"/>
<dbReference type="EMBL" id="POUA01000012">
    <property type="protein sequence ID" value="PZG55681.1"/>
    <property type="molecule type" value="Genomic_DNA"/>
</dbReference>
<dbReference type="SMART" id="SM00382">
    <property type="entry name" value="AAA"/>
    <property type="match status" value="1"/>
</dbReference>
<dbReference type="GO" id="GO:0015807">
    <property type="term" value="P:L-amino acid transport"/>
    <property type="evidence" value="ECO:0007669"/>
    <property type="project" value="TreeGrafter"/>
</dbReference>
<keyword evidence="4 7" id="KW-0067">ATP-binding</keyword>
<dbReference type="InterPro" id="IPR027417">
    <property type="entry name" value="P-loop_NTPase"/>
</dbReference>
<accession>A0A2W2H4Y3</accession>
<name>A0A2W2H4Y3_9ACTN</name>
<comment type="caution">
    <text evidence="7">The sequence shown here is derived from an EMBL/GenBank/DDBJ whole genome shotgun (WGS) entry which is preliminary data.</text>
</comment>
<evidence type="ECO:0000256" key="1">
    <source>
        <dbReference type="ARBA" id="ARBA00005417"/>
    </source>
</evidence>
<dbReference type="PANTHER" id="PTHR43820">
    <property type="entry name" value="HIGH-AFFINITY BRANCHED-CHAIN AMINO ACID TRANSPORT ATP-BINDING PROTEIN LIVF"/>
    <property type="match status" value="1"/>
</dbReference>
<dbReference type="AlphaFoldDB" id="A0A2W2H4Y3"/>
<dbReference type="InterPro" id="IPR003439">
    <property type="entry name" value="ABC_transporter-like_ATP-bd"/>
</dbReference>
<organism evidence="7 8">
    <name type="scientific">Spongiactinospora gelatinilytica</name>
    <dbReference type="NCBI Taxonomy" id="2666298"/>
    <lineage>
        <taxon>Bacteria</taxon>
        <taxon>Bacillati</taxon>
        <taxon>Actinomycetota</taxon>
        <taxon>Actinomycetes</taxon>
        <taxon>Streptosporangiales</taxon>
        <taxon>Streptosporangiaceae</taxon>
        <taxon>Spongiactinospora</taxon>
    </lineage>
</organism>
<evidence type="ECO:0000256" key="5">
    <source>
        <dbReference type="ARBA" id="ARBA00022970"/>
    </source>
</evidence>
<keyword evidence="8" id="KW-1185">Reference proteome</keyword>
<keyword evidence="5" id="KW-0029">Amino-acid transport</keyword>
<dbReference type="GO" id="GO:0005524">
    <property type="term" value="F:ATP binding"/>
    <property type="evidence" value="ECO:0007669"/>
    <property type="project" value="UniProtKB-KW"/>
</dbReference>
<dbReference type="PROSITE" id="PS50893">
    <property type="entry name" value="ABC_TRANSPORTER_2"/>
    <property type="match status" value="1"/>
</dbReference>
<gene>
    <name evidence="7" type="ORF">C1I98_03085</name>
</gene>
<reference evidence="7 8" key="1">
    <citation type="submission" date="2018-01" db="EMBL/GenBank/DDBJ databases">
        <title>Draft genome sequence of Sphaerisporangium sp. 7K107.</title>
        <authorList>
            <person name="Sahin N."/>
            <person name="Saygin H."/>
            <person name="Ay H."/>
        </authorList>
    </citation>
    <scope>NUCLEOTIDE SEQUENCE [LARGE SCALE GENOMIC DNA]</scope>
    <source>
        <strain evidence="7 8">7K107</strain>
    </source>
</reference>